<keyword evidence="2" id="KW-1185">Reference proteome</keyword>
<name>A0ABV4CUG8_9BACT</name>
<organism evidence="1 2">
    <name type="scientific">Heminiphilus faecis</name>
    <dbReference type="NCBI Taxonomy" id="2601703"/>
    <lineage>
        <taxon>Bacteria</taxon>
        <taxon>Pseudomonadati</taxon>
        <taxon>Bacteroidota</taxon>
        <taxon>Bacteroidia</taxon>
        <taxon>Bacteroidales</taxon>
        <taxon>Muribaculaceae</taxon>
        <taxon>Heminiphilus</taxon>
    </lineage>
</organism>
<sequence>MAIVGCGHVNLSHSGNTEVFVEDTLSEQNIPLDTIIHSDNWIKEIEKFGVQPNKIALLNTSKSLINNPDSAITLLCQIFGTSEVQSFKMNSKGSNVREILEMHDMVYENDEYNIDTVINIGQGLKLYVNSIPRSKHSLTAKISIKCFPESIYYINFVCYIKTADDIPVKELDLFVKRQDKRFTPISYKYLSSVQLNDIKWHERELCVPLRKEEKKRVASINVDTISCPENWEEELDRFYENGSWFRQFNNESTIISNPQTVIDSSKAILTSDTVLNSNIPGWGNLTLLSALKQYYITYYTGIYDRSEAITLPSGIKLYLNKYPDEQINSNRLILELKKFPCNIYYMNLLWKNRYNQKSSGEYDIFVKKEGAKYLPVKIAYIEH</sequence>
<accession>A0ABV4CUG8</accession>
<evidence type="ECO:0000313" key="1">
    <source>
        <dbReference type="EMBL" id="MEY8244662.1"/>
    </source>
</evidence>
<evidence type="ECO:0000313" key="2">
    <source>
        <dbReference type="Proteomes" id="UP001565200"/>
    </source>
</evidence>
<dbReference type="EMBL" id="JBCLPP010000006">
    <property type="protein sequence ID" value="MEY8244662.1"/>
    <property type="molecule type" value="Genomic_DNA"/>
</dbReference>
<comment type="caution">
    <text evidence="1">The sequence shown here is derived from an EMBL/GenBank/DDBJ whole genome shotgun (WGS) entry which is preliminary data.</text>
</comment>
<protein>
    <submittedName>
        <fullName evidence="1">Uncharacterized protein</fullName>
    </submittedName>
</protein>
<gene>
    <name evidence="1" type="ORF">AAK873_03385</name>
</gene>
<dbReference type="Proteomes" id="UP001565200">
    <property type="component" value="Unassembled WGS sequence"/>
</dbReference>
<reference evidence="1 2" key="1">
    <citation type="submission" date="2024-03" db="EMBL/GenBank/DDBJ databases">
        <title>Mouse gut bacterial collection (mGBC) of GemPharmatech.</title>
        <authorList>
            <person name="He Y."/>
            <person name="Dong L."/>
            <person name="Wu D."/>
            <person name="Gao X."/>
            <person name="Lin Z."/>
        </authorList>
    </citation>
    <scope>NUCLEOTIDE SEQUENCE [LARGE SCALE GENOMIC DNA]</scope>
    <source>
        <strain evidence="1 2">54-13</strain>
    </source>
</reference>
<proteinExistence type="predicted"/>